<keyword evidence="7" id="KW-1185">Reference proteome</keyword>
<name>A0A1Q9DAB9_SYMMI</name>
<dbReference type="PANTHER" id="PTHR28234">
    <property type="entry name" value="NUCLEAR CONTROL OF ATPASE PROTEIN 2"/>
    <property type="match status" value="1"/>
</dbReference>
<evidence type="ECO:0000256" key="4">
    <source>
        <dbReference type="ARBA" id="ARBA00023128"/>
    </source>
</evidence>
<sequence>MLAPQWGGLPFVGRRRLRSFLARWYDERGEPLSLLRTPAPSPEASKSRDSLESSDGFEEAEFLKDYFQSQEQTYHAVLNFISQVSIHLNYWLDWATPVHRRPRWAHRLARKLWSSWLVLLGRPQITAPERCASQFARLNEELCRLLAFIQVSSFELLSSCLDSESDRCQALTKALQGLAWQTRAAASTAADLNFASSATRWRWPPTSHLWEQVQDLEDISASEYNRGAKQWMLSQEELVKKGRLQLQQNDLAFEVMAQSMTNFIESSGQLSHWRKWWPLYSSATLGTLLLSWRMRLSNRSVRHALAKQAEDVVVQFLREWIVSPIEQLLEALFLRRPKDDLRVQLRDLRSEEETLDRMVSGFAKFARAESQFQAEATATGAGDQELPERYFEWSMTKPLSNVITGHLMESCMVQSQKLKVLLYASLYSIDAVMTQLKWDFLMAGVMPMTLLCVSAYWIVSSSWRRRQLVFRKKMVRALAEMDRYLNRNTQSLAPKRQVSFVGALQSRGQSVSVKTLLLQALGGQPDEAVDAQSRIKPPTPSALHCLAGFGNEAVDLDKVGAALCHCDTLCRLASVFRLEDSDWRSFRRDILDLSSPELSVSEKLHVVSTMRHTYHVFDLRL</sequence>
<dbReference type="Pfam" id="PF08637">
    <property type="entry name" value="NCA2"/>
    <property type="match status" value="2"/>
</dbReference>
<evidence type="ECO:0000256" key="2">
    <source>
        <dbReference type="ARBA" id="ARBA00022692"/>
    </source>
</evidence>
<dbReference type="OMA" id="VSAYWIV"/>
<dbReference type="OrthoDB" id="413313at2759"/>
<evidence type="ECO:0000256" key="3">
    <source>
        <dbReference type="ARBA" id="ARBA00022989"/>
    </source>
</evidence>
<keyword evidence="5" id="KW-0472">Membrane</keyword>
<evidence type="ECO:0000256" key="1">
    <source>
        <dbReference type="ARBA" id="ARBA00004225"/>
    </source>
</evidence>
<evidence type="ECO:0000313" key="7">
    <source>
        <dbReference type="Proteomes" id="UP000186817"/>
    </source>
</evidence>
<dbReference type="PANTHER" id="PTHR28234:SF1">
    <property type="entry name" value="NUCLEAR CONTROL OF ATPASE PROTEIN 2"/>
    <property type="match status" value="1"/>
</dbReference>
<dbReference type="InterPro" id="IPR013946">
    <property type="entry name" value="NCA2-like"/>
</dbReference>
<keyword evidence="2" id="KW-0812">Transmembrane</keyword>
<comment type="caution">
    <text evidence="6">The sequence shown here is derived from an EMBL/GenBank/DDBJ whole genome shotgun (WGS) entry which is preliminary data.</text>
</comment>
<evidence type="ECO:0000313" key="6">
    <source>
        <dbReference type="EMBL" id="OLP92075.1"/>
    </source>
</evidence>
<comment type="subcellular location">
    <subcellularLocation>
        <location evidence="1">Mitochondrion membrane</location>
        <topology evidence="1">Multi-pass membrane protein</topology>
    </subcellularLocation>
</comment>
<keyword evidence="4" id="KW-0496">Mitochondrion</keyword>
<dbReference type="AlphaFoldDB" id="A0A1Q9DAB9"/>
<keyword evidence="3" id="KW-1133">Transmembrane helix</keyword>
<gene>
    <name evidence="6" type="primary">nca2</name>
    <name evidence="6" type="ORF">AK812_SmicGene26161</name>
</gene>
<protein>
    <submittedName>
        <fullName evidence="6">Nuclear control of ATPase protein 2</fullName>
    </submittedName>
</protein>
<dbReference type="GO" id="GO:0005741">
    <property type="term" value="C:mitochondrial outer membrane"/>
    <property type="evidence" value="ECO:0007669"/>
    <property type="project" value="TreeGrafter"/>
</dbReference>
<reference evidence="6 7" key="1">
    <citation type="submission" date="2016-02" db="EMBL/GenBank/DDBJ databases">
        <title>Genome analysis of coral dinoflagellate symbionts highlights evolutionary adaptations to a symbiotic lifestyle.</title>
        <authorList>
            <person name="Aranda M."/>
            <person name="Li Y."/>
            <person name="Liew Y.J."/>
            <person name="Baumgarten S."/>
            <person name="Simakov O."/>
            <person name="Wilson M."/>
            <person name="Piel J."/>
            <person name="Ashoor H."/>
            <person name="Bougouffa S."/>
            <person name="Bajic V.B."/>
            <person name="Ryu T."/>
            <person name="Ravasi T."/>
            <person name="Bayer T."/>
            <person name="Micklem G."/>
            <person name="Kim H."/>
            <person name="Bhak J."/>
            <person name="Lajeunesse T.C."/>
            <person name="Voolstra C.R."/>
        </authorList>
    </citation>
    <scope>NUCLEOTIDE SEQUENCE [LARGE SCALE GENOMIC DNA]</scope>
    <source>
        <strain evidence="6 7">CCMP2467</strain>
    </source>
</reference>
<dbReference type="EMBL" id="LSRX01000636">
    <property type="protein sequence ID" value="OLP92075.1"/>
    <property type="molecule type" value="Genomic_DNA"/>
</dbReference>
<proteinExistence type="predicted"/>
<accession>A0A1Q9DAB9</accession>
<organism evidence="6 7">
    <name type="scientific">Symbiodinium microadriaticum</name>
    <name type="common">Dinoflagellate</name>
    <name type="synonym">Zooxanthella microadriatica</name>
    <dbReference type="NCBI Taxonomy" id="2951"/>
    <lineage>
        <taxon>Eukaryota</taxon>
        <taxon>Sar</taxon>
        <taxon>Alveolata</taxon>
        <taxon>Dinophyceae</taxon>
        <taxon>Suessiales</taxon>
        <taxon>Symbiodiniaceae</taxon>
        <taxon>Symbiodinium</taxon>
    </lineage>
</organism>
<evidence type="ECO:0000256" key="5">
    <source>
        <dbReference type="ARBA" id="ARBA00023136"/>
    </source>
</evidence>
<dbReference type="Proteomes" id="UP000186817">
    <property type="component" value="Unassembled WGS sequence"/>
</dbReference>